<feature type="compositionally biased region" description="Low complexity" evidence="1">
    <location>
        <begin position="106"/>
        <end position="116"/>
    </location>
</feature>
<protein>
    <recommendedName>
        <fullName evidence="4">Small CPxCG-related zinc finger protein</fullName>
    </recommendedName>
</protein>
<dbReference type="Proteomes" id="UP000030649">
    <property type="component" value="Unassembled WGS sequence"/>
</dbReference>
<evidence type="ECO:0000313" key="2">
    <source>
        <dbReference type="EMBL" id="ERG93224.1"/>
    </source>
</evidence>
<dbReference type="EMBL" id="KE356560">
    <property type="protein sequence ID" value="ERG93224.1"/>
    <property type="molecule type" value="Genomic_DNA"/>
</dbReference>
<dbReference type="STRING" id="1238424.J07HQW1_03283"/>
<reference evidence="2 3" key="1">
    <citation type="journal article" date="2013" name="PLoS ONE">
        <title>Assembly-driven community genomics of a hypersaline microbial ecosystem.</title>
        <authorList>
            <person name="Podell S."/>
            <person name="Ugalde J.A."/>
            <person name="Narasingarao P."/>
            <person name="Banfield J.F."/>
            <person name="Heidelberg K.B."/>
            <person name="Allen E.E."/>
        </authorList>
    </citation>
    <scope>NUCLEOTIDE SEQUENCE [LARGE SCALE GENOMIC DNA]</scope>
    <source>
        <strain evidence="3">J07HQW1</strain>
    </source>
</reference>
<feature type="compositionally biased region" description="Polar residues" evidence="1">
    <location>
        <begin position="92"/>
        <end position="105"/>
    </location>
</feature>
<name>U1MSP1_9EURY</name>
<sequence>MWGSRSNGNQTTVTCVACGVSIERTEAREYDKQGNRWERHGKDFEYLCKGCYRELCHQPRDGLESMLIEIEETITSQSHSLSQSEFLTQYFGTIEAQSDGESTPDSNSNSNSQSGS</sequence>
<dbReference type="AlphaFoldDB" id="U1MSP1"/>
<feature type="region of interest" description="Disordered" evidence="1">
    <location>
        <begin position="92"/>
        <end position="116"/>
    </location>
</feature>
<evidence type="ECO:0000256" key="1">
    <source>
        <dbReference type="SAM" id="MobiDB-lite"/>
    </source>
</evidence>
<proteinExistence type="predicted"/>
<dbReference type="HOGENOM" id="CLU_168715_0_0_2"/>
<evidence type="ECO:0000313" key="3">
    <source>
        <dbReference type="Proteomes" id="UP000030649"/>
    </source>
</evidence>
<dbReference type="InterPro" id="IPR055984">
    <property type="entry name" value="DUF7562"/>
</dbReference>
<evidence type="ECO:0008006" key="4">
    <source>
        <dbReference type="Google" id="ProtNLM"/>
    </source>
</evidence>
<accession>U1MSP1</accession>
<dbReference type="Pfam" id="PF24443">
    <property type="entry name" value="DUF7562"/>
    <property type="match status" value="1"/>
</dbReference>
<organism evidence="2 3">
    <name type="scientific">Haloquadratum walsbyi J07HQW1</name>
    <dbReference type="NCBI Taxonomy" id="1238424"/>
    <lineage>
        <taxon>Archaea</taxon>
        <taxon>Methanobacteriati</taxon>
        <taxon>Methanobacteriota</taxon>
        <taxon>Stenosarchaea group</taxon>
        <taxon>Halobacteria</taxon>
        <taxon>Halobacteriales</taxon>
        <taxon>Haloferacaceae</taxon>
        <taxon>Haloquadratum</taxon>
    </lineage>
</organism>
<gene>
    <name evidence="2" type="ORF">J07HQW1_03283</name>
</gene>